<dbReference type="AlphaFoldDB" id="A0A1E3H2A1"/>
<proteinExistence type="predicted"/>
<evidence type="ECO:0000313" key="1">
    <source>
        <dbReference type="EMBL" id="ODN70447.1"/>
    </source>
</evidence>
<evidence type="ECO:0000313" key="2">
    <source>
        <dbReference type="Proteomes" id="UP000094622"/>
    </source>
</evidence>
<keyword evidence="2" id="KW-1185">Reference proteome</keyword>
<accession>A0A1E3H2A1</accession>
<comment type="caution">
    <text evidence="1">The sequence shown here is derived from an EMBL/GenBank/DDBJ whole genome shotgun (WGS) entry which is preliminary data.</text>
</comment>
<dbReference type="Proteomes" id="UP000094622">
    <property type="component" value="Unassembled WGS sequence"/>
</dbReference>
<dbReference type="EMBL" id="MCRJ01000050">
    <property type="protein sequence ID" value="ODN70447.1"/>
    <property type="molecule type" value="Genomic_DNA"/>
</dbReference>
<name>A0A1E3H2A1_9HYPH</name>
<reference evidence="1 2" key="1">
    <citation type="submission" date="2016-07" db="EMBL/GenBank/DDBJ databases">
        <title>Draft Genome Sequence of Methylobrevis pamukkalensis PK2.</title>
        <authorList>
            <person name="Vasilenko O.V."/>
            <person name="Doronina N.V."/>
            <person name="Shmareva M.N."/>
            <person name="Tarlachkov S.V."/>
            <person name="Mustakhimov I."/>
            <person name="Trotsenko Y.A."/>
        </authorList>
    </citation>
    <scope>NUCLEOTIDE SEQUENCE [LARGE SCALE GENOMIC DNA]</scope>
    <source>
        <strain evidence="1 2">PK2</strain>
    </source>
</reference>
<organism evidence="1 2">
    <name type="scientific">Methylobrevis pamukkalensis</name>
    <dbReference type="NCBI Taxonomy" id="1439726"/>
    <lineage>
        <taxon>Bacteria</taxon>
        <taxon>Pseudomonadati</taxon>
        <taxon>Pseudomonadota</taxon>
        <taxon>Alphaproteobacteria</taxon>
        <taxon>Hyphomicrobiales</taxon>
        <taxon>Pleomorphomonadaceae</taxon>
        <taxon>Methylobrevis</taxon>
    </lineage>
</organism>
<sequence length="82" mass="8923">MRTGGGKTRRLDPLGLRLVGTRLVVDLGAGIGDLREAGHDDGTREPRLHRLILPLGTVSGVALGRDWLTKRQPIVRRLAEPP</sequence>
<protein>
    <submittedName>
        <fullName evidence="1">Uncharacterized protein</fullName>
    </submittedName>
</protein>
<gene>
    <name evidence="1" type="ORF">A6302_02250</name>
</gene>